<dbReference type="STRING" id="416016.SAMN05443547_2126"/>
<dbReference type="EMBL" id="FRYK01000004">
    <property type="protein sequence ID" value="SHO73753.1"/>
    <property type="molecule type" value="Genomic_DNA"/>
</dbReference>
<dbReference type="RefSeq" id="WP_073584228.1">
    <property type="nucleotide sequence ID" value="NZ_CBCSEA010000024.1"/>
</dbReference>
<reference evidence="2" key="1">
    <citation type="submission" date="2016-12" db="EMBL/GenBank/DDBJ databases">
        <authorList>
            <person name="Varghese N."/>
            <person name="Submissions S."/>
        </authorList>
    </citation>
    <scope>NUCLEOTIDE SEQUENCE [LARGE SCALE GENOMIC DNA]</scope>
    <source>
        <strain evidence="2">DSM 18830</strain>
    </source>
</reference>
<organism evidence="1 2">
    <name type="scientific">Flavobacterium cucumis</name>
    <dbReference type="NCBI Taxonomy" id="416016"/>
    <lineage>
        <taxon>Bacteria</taxon>
        <taxon>Pseudomonadati</taxon>
        <taxon>Bacteroidota</taxon>
        <taxon>Flavobacteriia</taxon>
        <taxon>Flavobacteriales</taxon>
        <taxon>Flavobacteriaceae</taxon>
        <taxon>Flavobacterium</taxon>
    </lineage>
</organism>
<dbReference type="AlphaFoldDB" id="A0A1M7ZY48"/>
<gene>
    <name evidence="1" type="ORF">SAMN05443547_2126</name>
</gene>
<keyword evidence="2" id="KW-1185">Reference proteome</keyword>
<sequence>MTLKKYNETNFHKHTFCEFTEVDVAAIPNIEWHYKSKSGSGYCFTEEGVYRISNHWGRAANCRWRLISNASSNSKINNSQNRIGYAKWTDFYPNNETENFFYIEVNFETKEATFQHKNNPNYVGKSVLRNASETAKIIRQIKEILESDAWAKYLDFDDLEELRKTIILKLIQTSISFAEIKRSLV</sequence>
<protein>
    <submittedName>
        <fullName evidence="1">Uncharacterized protein</fullName>
    </submittedName>
</protein>
<dbReference type="Proteomes" id="UP000184611">
    <property type="component" value="Unassembled WGS sequence"/>
</dbReference>
<evidence type="ECO:0000313" key="2">
    <source>
        <dbReference type="Proteomes" id="UP000184611"/>
    </source>
</evidence>
<name>A0A1M7ZY48_9FLAO</name>
<accession>A0A1M7ZY48</accession>
<evidence type="ECO:0000313" key="1">
    <source>
        <dbReference type="EMBL" id="SHO73753.1"/>
    </source>
</evidence>
<proteinExistence type="predicted"/>
<dbReference type="OrthoDB" id="1187827at2"/>